<dbReference type="InterPro" id="IPR002938">
    <property type="entry name" value="FAD-bd"/>
</dbReference>
<dbReference type="STRING" id="139420.A0A371D3L2"/>
<sequence>MVRYSLVRAGEVRQTLTINVIRIATYPNERKKQQAEPDLMPIEFLVVGGSIAGLSAAIALRRAGHKVTVFDIENPFEAVLHRAQTPIDAGCRLPPNSTKMYYRWGLEERLHACAVRCKGTIFAQCTVDDSGSVVGSHEWQEDVLLETGGDFLFIHYTDIRRILAECAAEHGATIRYGPENTVAKITAHATRPSIELASGEVLTADVVVGADGYLLPGWIARKYLLEAHEQEDTKKPTGMQMFNVVVREADMVDQGEHKEFLEMLRTTGKVVTWYGSKYGAFAYPMKTATTGEPAFTLYVYAPLENEGDPLLARNSTRDALLDSIKGADPRLMQLAKHAAHVAAIPMVDHPMLEDWVHPDGRFICIGEAAHPTQVGSVYAFGMSTGDAAVLGRLFKYLHRPEQIDTFLSAVQEIRESRVKQVMKTSAGNIFAVSLPPGMAEARDRRLQERAEEGIAGLASGQTSEQMIETVESVFAYDPEDQADNWWVEWGVMQERAERWSIRDEDSPPGVDFGVSVSTTVDS</sequence>
<dbReference type="PANTHER" id="PTHR13789:SF309">
    <property type="entry name" value="PUTATIVE (AFU_ORTHOLOGUE AFUA_6G14510)-RELATED"/>
    <property type="match status" value="1"/>
</dbReference>
<evidence type="ECO:0000256" key="5">
    <source>
        <dbReference type="ARBA" id="ARBA00023033"/>
    </source>
</evidence>
<dbReference type="Pfam" id="PF01494">
    <property type="entry name" value="FAD_binding_3"/>
    <property type="match status" value="1"/>
</dbReference>
<dbReference type="OrthoDB" id="420606at2759"/>
<dbReference type="GO" id="GO:0071949">
    <property type="term" value="F:FAD binding"/>
    <property type="evidence" value="ECO:0007669"/>
    <property type="project" value="InterPro"/>
</dbReference>
<evidence type="ECO:0000313" key="8">
    <source>
        <dbReference type="Proteomes" id="UP000256964"/>
    </source>
</evidence>
<dbReference type="Proteomes" id="UP000256964">
    <property type="component" value="Unassembled WGS sequence"/>
</dbReference>
<dbReference type="InterPro" id="IPR050493">
    <property type="entry name" value="FAD-dep_Monooxygenase_BioMet"/>
</dbReference>
<keyword evidence="4" id="KW-0560">Oxidoreductase</keyword>
<organism evidence="7 8">
    <name type="scientific">Lentinus brumalis</name>
    <dbReference type="NCBI Taxonomy" id="2498619"/>
    <lineage>
        <taxon>Eukaryota</taxon>
        <taxon>Fungi</taxon>
        <taxon>Dikarya</taxon>
        <taxon>Basidiomycota</taxon>
        <taxon>Agaricomycotina</taxon>
        <taxon>Agaricomycetes</taxon>
        <taxon>Polyporales</taxon>
        <taxon>Polyporaceae</taxon>
        <taxon>Lentinus</taxon>
    </lineage>
</organism>
<dbReference type="PANTHER" id="PTHR13789">
    <property type="entry name" value="MONOOXYGENASE"/>
    <property type="match status" value="1"/>
</dbReference>
<dbReference type="AlphaFoldDB" id="A0A371D3L2"/>
<dbReference type="GO" id="GO:0004497">
    <property type="term" value="F:monooxygenase activity"/>
    <property type="evidence" value="ECO:0007669"/>
    <property type="project" value="UniProtKB-KW"/>
</dbReference>
<evidence type="ECO:0000256" key="4">
    <source>
        <dbReference type="ARBA" id="ARBA00023002"/>
    </source>
</evidence>
<proteinExistence type="inferred from homology"/>
<dbReference type="SUPFAM" id="SSF51905">
    <property type="entry name" value="FAD/NAD(P)-binding domain"/>
    <property type="match status" value="1"/>
</dbReference>
<dbReference type="Gene3D" id="3.50.50.60">
    <property type="entry name" value="FAD/NAD(P)-binding domain"/>
    <property type="match status" value="1"/>
</dbReference>
<accession>A0A371D3L2</accession>
<evidence type="ECO:0000313" key="7">
    <source>
        <dbReference type="EMBL" id="RDX47130.1"/>
    </source>
</evidence>
<keyword evidence="5" id="KW-0503">Monooxygenase</keyword>
<protein>
    <submittedName>
        <fullName evidence="7">FAD/NAD(P)-binding domain-containing protein</fullName>
    </submittedName>
</protein>
<keyword evidence="3" id="KW-0274">FAD</keyword>
<evidence type="ECO:0000256" key="1">
    <source>
        <dbReference type="ARBA" id="ARBA00007992"/>
    </source>
</evidence>
<comment type="similarity">
    <text evidence="1">Belongs to the paxM FAD-dependent monooxygenase family.</text>
</comment>
<dbReference type="PRINTS" id="PR00420">
    <property type="entry name" value="RNGMNOXGNASE"/>
</dbReference>
<feature type="domain" description="FAD-binding" evidence="6">
    <location>
        <begin position="44"/>
        <end position="424"/>
    </location>
</feature>
<evidence type="ECO:0000256" key="2">
    <source>
        <dbReference type="ARBA" id="ARBA00022630"/>
    </source>
</evidence>
<dbReference type="EMBL" id="KZ857421">
    <property type="protein sequence ID" value="RDX47130.1"/>
    <property type="molecule type" value="Genomic_DNA"/>
</dbReference>
<gene>
    <name evidence="7" type="ORF">OH76DRAFT_1354883</name>
</gene>
<reference evidence="7 8" key="1">
    <citation type="journal article" date="2018" name="Biotechnol. Biofuels">
        <title>Integrative visual omics of the white-rot fungus Polyporus brumalis exposes the biotechnological potential of its oxidative enzymes for delignifying raw plant biomass.</title>
        <authorList>
            <person name="Miyauchi S."/>
            <person name="Rancon A."/>
            <person name="Drula E."/>
            <person name="Hage H."/>
            <person name="Chaduli D."/>
            <person name="Favel A."/>
            <person name="Grisel S."/>
            <person name="Henrissat B."/>
            <person name="Herpoel-Gimbert I."/>
            <person name="Ruiz-Duenas F.J."/>
            <person name="Chevret D."/>
            <person name="Hainaut M."/>
            <person name="Lin J."/>
            <person name="Wang M."/>
            <person name="Pangilinan J."/>
            <person name="Lipzen A."/>
            <person name="Lesage-Meessen L."/>
            <person name="Navarro D."/>
            <person name="Riley R."/>
            <person name="Grigoriev I.V."/>
            <person name="Zhou S."/>
            <person name="Raouche S."/>
            <person name="Rosso M.N."/>
        </authorList>
    </citation>
    <scope>NUCLEOTIDE SEQUENCE [LARGE SCALE GENOMIC DNA]</scope>
    <source>
        <strain evidence="7 8">BRFM 1820</strain>
    </source>
</reference>
<keyword evidence="2" id="KW-0285">Flavoprotein</keyword>
<evidence type="ECO:0000259" key="6">
    <source>
        <dbReference type="Pfam" id="PF01494"/>
    </source>
</evidence>
<dbReference type="InterPro" id="IPR036188">
    <property type="entry name" value="FAD/NAD-bd_sf"/>
</dbReference>
<evidence type="ECO:0000256" key="3">
    <source>
        <dbReference type="ARBA" id="ARBA00022827"/>
    </source>
</evidence>
<name>A0A371D3L2_9APHY</name>
<keyword evidence="8" id="KW-1185">Reference proteome</keyword>